<keyword evidence="5" id="KW-1133">Transmembrane helix</keyword>
<evidence type="ECO:0000256" key="5">
    <source>
        <dbReference type="SAM" id="Phobius"/>
    </source>
</evidence>
<dbReference type="GO" id="GO:0046872">
    <property type="term" value="F:metal ion binding"/>
    <property type="evidence" value="ECO:0007669"/>
    <property type="project" value="UniProtKB-KW"/>
</dbReference>
<comment type="caution">
    <text evidence="7">The sequence shown here is derived from an EMBL/GenBank/DDBJ whole genome shotgun (WGS) entry which is preliminary data.</text>
</comment>
<proteinExistence type="predicted"/>
<dbReference type="InterPro" id="IPR009056">
    <property type="entry name" value="Cyt_c-like_dom"/>
</dbReference>
<dbReference type="PANTHER" id="PTHR35008:SF8">
    <property type="entry name" value="ALCOHOL DEHYDROGENASE CYTOCHROME C SUBUNIT"/>
    <property type="match status" value="1"/>
</dbReference>
<accession>A0A2N3I7B4</accession>
<keyword evidence="8" id="KW-1185">Reference proteome</keyword>
<keyword evidence="1 4" id="KW-0349">Heme</keyword>
<evidence type="ECO:0000256" key="2">
    <source>
        <dbReference type="ARBA" id="ARBA00022723"/>
    </source>
</evidence>
<dbReference type="Gene3D" id="1.10.760.10">
    <property type="entry name" value="Cytochrome c-like domain"/>
    <property type="match status" value="1"/>
</dbReference>
<feature type="transmembrane region" description="Helical" evidence="5">
    <location>
        <begin position="6"/>
        <end position="27"/>
    </location>
</feature>
<organism evidence="7 8">
    <name type="scientific">Raineya orbicola</name>
    <dbReference type="NCBI Taxonomy" id="2016530"/>
    <lineage>
        <taxon>Bacteria</taxon>
        <taxon>Pseudomonadati</taxon>
        <taxon>Bacteroidota</taxon>
        <taxon>Cytophagia</taxon>
        <taxon>Cytophagales</taxon>
        <taxon>Raineyaceae</taxon>
        <taxon>Raineya</taxon>
    </lineage>
</organism>
<keyword evidence="5" id="KW-0472">Membrane</keyword>
<evidence type="ECO:0000313" key="7">
    <source>
        <dbReference type="EMBL" id="PKQ66190.1"/>
    </source>
</evidence>
<name>A0A2N3I7B4_9BACT</name>
<dbReference type="PANTHER" id="PTHR35008">
    <property type="entry name" value="BLL4482 PROTEIN-RELATED"/>
    <property type="match status" value="1"/>
</dbReference>
<dbReference type="SUPFAM" id="SSF46626">
    <property type="entry name" value="Cytochrome c"/>
    <property type="match status" value="1"/>
</dbReference>
<dbReference type="EMBL" id="NKXO01000052">
    <property type="protein sequence ID" value="PKQ66190.1"/>
    <property type="molecule type" value="Genomic_DNA"/>
</dbReference>
<keyword evidence="5" id="KW-0812">Transmembrane</keyword>
<dbReference type="Pfam" id="PF00034">
    <property type="entry name" value="Cytochrom_C"/>
    <property type="match status" value="1"/>
</dbReference>
<reference evidence="7 8" key="1">
    <citation type="submission" date="2017-06" db="EMBL/GenBank/DDBJ databases">
        <title>Raineya orbicola gen. nov., sp. nov. a slightly thermophilic bacterium of the phylum Bacteroidetes and the description of Raineyaceae fam. nov.</title>
        <authorList>
            <person name="Albuquerque L."/>
            <person name="Polonia A.R.M."/>
            <person name="Barroso C."/>
            <person name="Froufe H.J.C."/>
            <person name="Lage O."/>
            <person name="Lobo-Da-Cunha A."/>
            <person name="Egas C."/>
            <person name="Da Costa M.S."/>
        </authorList>
    </citation>
    <scope>NUCLEOTIDE SEQUENCE [LARGE SCALE GENOMIC DNA]</scope>
    <source>
        <strain evidence="7 8">SPSPC-11</strain>
    </source>
</reference>
<dbReference type="InterPro" id="IPR051459">
    <property type="entry name" value="Cytochrome_c-type_DH"/>
</dbReference>
<dbReference type="OrthoDB" id="9811395at2"/>
<dbReference type="GO" id="GO:0020037">
    <property type="term" value="F:heme binding"/>
    <property type="evidence" value="ECO:0007669"/>
    <property type="project" value="InterPro"/>
</dbReference>
<dbReference type="RefSeq" id="WP_101359717.1">
    <property type="nucleotide sequence ID" value="NZ_NKXO01000052.1"/>
</dbReference>
<dbReference type="GO" id="GO:0009055">
    <property type="term" value="F:electron transfer activity"/>
    <property type="evidence" value="ECO:0007669"/>
    <property type="project" value="InterPro"/>
</dbReference>
<sequence length="137" mass="15476">MKIPKPILAAFPVLFFVGLLLGNLFFFRTQEQGQKLYALHCSSCHMEKGEGLAGLIPPLKNADWLAQNPEKIACIIRYGQKGKVLVNGIIYNHPMPANLKLSDTEIHNLTNFILSNFENQVPKRTFEQIVKDLQSCH</sequence>
<evidence type="ECO:0000259" key="6">
    <source>
        <dbReference type="PROSITE" id="PS51007"/>
    </source>
</evidence>
<gene>
    <name evidence="7" type="ORF">Rain11_2458</name>
</gene>
<feature type="domain" description="Cytochrome c" evidence="6">
    <location>
        <begin position="28"/>
        <end position="117"/>
    </location>
</feature>
<evidence type="ECO:0000256" key="3">
    <source>
        <dbReference type="ARBA" id="ARBA00023004"/>
    </source>
</evidence>
<dbReference type="Proteomes" id="UP000233387">
    <property type="component" value="Unassembled WGS sequence"/>
</dbReference>
<keyword evidence="3 4" id="KW-0408">Iron</keyword>
<dbReference type="AlphaFoldDB" id="A0A2N3I7B4"/>
<protein>
    <submittedName>
        <fullName evidence="7">Cytochrome C oxidase, cbb3-type, subunit III</fullName>
    </submittedName>
</protein>
<evidence type="ECO:0000256" key="1">
    <source>
        <dbReference type="ARBA" id="ARBA00022617"/>
    </source>
</evidence>
<dbReference type="PROSITE" id="PS51007">
    <property type="entry name" value="CYTC"/>
    <property type="match status" value="1"/>
</dbReference>
<dbReference type="InterPro" id="IPR036909">
    <property type="entry name" value="Cyt_c-like_dom_sf"/>
</dbReference>
<keyword evidence="2 4" id="KW-0479">Metal-binding</keyword>
<evidence type="ECO:0000256" key="4">
    <source>
        <dbReference type="PROSITE-ProRule" id="PRU00433"/>
    </source>
</evidence>
<evidence type="ECO:0000313" key="8">
    <source>
        <dbReference type="Proteomes" id="UP000233387"/>
    </source>
</evidence>